<feature type="active site" evidence="5">
    <location>
        <position position="144"/>
    </location>
</feature>
<protein>
    <recommendedName>
        <fullName evidence="5">Peptide deformylase</fullName>
        <shortName evidence="5">PDF</shortName>
        <ecNumber evidence="5">3.5.1.88</ecNumber>
    </recommendedName>
    <alternativeName>
        <fullName evidence="5">Polypeptide deformylase</fullName>
    </alternativeName>
</protein>
<gene>
    <name evidence="5" type="primary">def</name>
    <name evidence="6" type="ORF">UU65_C0001G0158</name>
</gene>
<name>A0A0G0Z9N9_UNCC2</name>
<evidence type="ECO:0000313" key="7">
    <source>
        <dbReference type="Proteomes" id="UP000033869"/>
    </source>
</evidence>
<feature type="binding site" evidence="5">
    <location>
        <position position="143"/>
    </location>
    <ligand>
        <name>Fe cation</name>
        <dbReference type="ChEBI" id="CHEBI:24875"/>
    </ligand>
</feature>
<dbReference type="GO" id="GO:0042586">
    <property type="term" value="F:peptide deformylase activity"/>
    <property type="evidence" value="ECO:0007669"/>
    <property type="project" value="UniProtKB-UniRule"/>
</dbReference>
<keyword evidence="3 5" id="KW-0378">Hydrolase</keyword>
<evidence type="ECO:0000256" key="2">
    <source>
        <dbReference type="ARBA" id="ARBA00022723"/>
    </source>
</evidence>
<dbReference type="NCBIfam" id="TIGR00079">
    <property type="entry name" value="pept_deformyl"/>
    <property type="match status" value="1"/>
</dbReference>
<sequence>MIVKNILQAGHPLLRIKSKEASKIDVKMTKLVDNMVNTLKAQNLVGLAAPQIGFSLRIIVTEIRKTEIREVEETDELRIFINPKIIWSSKKEIVDYEGCGSVAEANLFAPVKRPEKIKVKALDKNGKPFELKAEGLLSKVIQHEIDHLDGILFVDKIADTKQIMGREEYLKRVKKTKPGG</sequence>
<dbReference type="AlphaFoldDB" id="A0A0G0Z9N9"/>
<dbReference type="InterPro" id="IPR023635">
    <property type="entry name" value="Peptide_deformylase"/>
</dbReference>
<dbReference type="NCBIfam" id="NF001159">
    <property type="entry name" value="PRK00150.1-3"/>
    <property type="match status" value="1"/>
</dbReference>
<feature type="binding site" evidence="5">
    <location>
        <position position="147"/>
    </location>
    <ligand>
        <name>Fe cation</name>
        <dbReference type="ChEBI" id="CHEBI:24875"/>
    </ligand>
</feature>
<comment type="caution">
    <text evidence="6">The sequence shown here is derived from an EMBL/GenBank/DDBJ whole genome shotgun (WGS) entry which is preliminary data.</text>
</comment>
<dbReference type="PATRIC" id="fig|1618344.3.peg.165"/>
<comment type="function">
    <text evidence="5">Removes the formyl group from the N-terminal Met of newly synthesized proteins. Requires at least a dipeptide for an efficient rate of reaction. N-terminal L-methionine is a prerequisite for activity but the enzyme has broad specificity at other positions.</text>
</comment>
<evidence type="ECO:0000256" key="5">
    <source>
        <dbReference type="HAMAP-Rule" id="MF_00163"/>
    </source>
</evidence>
<accession>A0A0G0Z9N9</accession>
<comment type="catalytic activity">
    <reaction evidence="5">
        <text>N-terminal N-formyl-L-methionyl-[peptide] + H2O = N-terminal L-methionyl-[peptide] + formate</text>
        <dbReference type="Rhea" id="RHEA:24420"/>
        <dbReference type="Rhea" id="RHEA-COMP:10639"/>
        <dbReference type="Rhea" id="RHEA-COMP:10640"/>
        <dbReference type="ChEBI" id="CHEBI:15377"/>
        <dbReference type="ChEBI" id="CHEBI:15740"/>
        <dbReference type="ChEBI" id="CHEBI:49298"/>
        <dbReference type="ChEBI" id="CHEBI:64731"/>
        <dbReference type="EC" id="3.5.1.88"/>
    </reaction>
</comment>
<dbReference type="InterPro" id="IPR036821">
    <property type="entry name" value="Peptide_deformylase_sf"/>
</dbReference>
<evidence type="ECO:0000256" key="4">
    <source>
        <dbReference type="ARBA" id="ARBA00022917"/>
    </source>
</evidence>
<feature type="binding site" evidence="5">
    <location>
        <position position="99"/>
    </location>
    <ligand>
        <name>Fe cation</name>
        <dbReference type="ChEBI" id="CHEBI:24875"/>
    </ligand>
</feature>
<evidence type="ECO:0000313" key="6">
    <source>
        <dbReference type="EMBL" id="KKS09753.1"/>
    </source>
</evidence>
<dbReference type="FunFam" id="3.90.45.10:FF:000003">
    <property type="entry name" value="Peptide deformylase"/>
    <property type="match status" value="1"/>
</dbReference>
<dbReference type="GO" id="GO:0006412">
    <property type="term" value="P:translation"/>
    <property type="evidence" value="ECO:0007669"/>
    <property type="project" value="UniProtKB-UniRule"/>
</dbReference>
<dbReference type="Pfam" id="PF01327">
    <property type="entry name" value="Pep_deformylase"/>
    <property type="match status" value="1"/>
</dbReference>
<dbReference type="HAMAP" id="MF_00163">
    <property type="entry name" value="Pep_deformylase"/>
    <property type="match status" value="1"/>
</dbReference>
<comment type="cofactor">
    <cofactor evidence="5">
        <name>Fe(2+)</name>
        <dbReference type="ChEBI" id="CHEBI:29033"/>
    </cofactor>
    <text evidence="5">Binds 1 Fe(2+) ion.</text>
</comment>
<dbReference type="PANTHER" id="PTHR10458:SF22">
    <property type="entry name" value="PEPTIDE DEFORMYLASE"/>
    <property type="match status" value="1"/>
</dbReference>
<proteinExistence type="inferred from homology"/>
<reference evidence="6 7" key="1">
    <citation type="journal article" date="2015" name="Nature">
        <title>rRNA introns, odd ribosomes, and small enigmatic genomes across a large radiation of phyla.</title>
        <authorList>
            <person name="Brown C.T."/>
            <person name="Hug L.A."/>
            <person name="Thomas B.C."/>
            <person name="Sharon I."/>
            <person name="Castelle C.J."/>
            <person name="Singh A."/>
            <person name="Wilkins M.J."/>
            <person name="Williams K.H."/>
            <person name="Banfield J.F."/>
        </authorList>
    </citation>
    <scope>NUCLEOTIDE SEQUENCE [LARGE SCALE GENOMIC DNA]</scope>
</reference>
<keyword evidence="5" id="KW-0408">Iron</keyword>
<dbReference type="PANTHER" id="PTHR10458">
    <property type="entry name" value="PEPTIDE DEFORMYLASE"/>
    <property type="match status" value="1"/>
</dbReference>
<dbReference type="GO" id="GO:0046872">
    <property type="term" value="F:metal ion binding"/>
    <property type="evidence" value="ECO:0007669"/>
    <property type="project" value="UniProtKB-KW"/>
</dbReference>
<evidence type="ECO:0000256" key="1">
    <source>
        <dbReference type="ARBA" id="ARBA00010759"/>
    </source>
</evidence>
<dbReference type="Proteomes" id="UP000033869">
    <property type="component" value="Unassembled WGS sequence"/>
</dbReference>
<dbReference type="PRINTS" id="PR01576">
    <property type="entry name" value="PDEFORMYLASE"/>
</dbReference>
<evidence type="ECO:0000256" key="3">
    <source>
        <dbReference type="ARBA" id="ARBA00022801"/>
    </source>
</evidence>
<dbReference type="PIRSF" id="PIRSF004749">
    <property type="entry name" value="Pep_def"/>
    <property type="match status" value="1"/>
</dbReference>
<keyword evidence="4 5" id="KW-0648">Protein biosynthesis</keyword>
<organism evidence="6 7">
    <name type="scientific">candidate division CPR2 bacterium GW2011_GWC1_41_48</name>
    <dbReference type="NCBI Taxonomy" id="1618344"/>
    <lineage>
        <taxon>Bacteria</taxon>
        <taxon>Bacteria division CPR2</taxon>
    </lineage>
</organism>
<dbReference type="Gene3D" id="3.90.45.10">
    <property type="entry name" value="Peptide deformylase"/>
    <property type="match status" value="1"/>
</dbReference>
<keyword evidence="2 5" id="KW-0479">Metal-binding</keyword>
<dbReference type="SUPFAM" id="SSF56420">
    <property type="entry name" value="Peptide deformylase"/>
    <property type="match status" value="1"/>
</dbReference>
<dbReference type="EMBL" id="LCBL01000001">
    <property type="protein sequence ID" value="KKS09753.1"/>
    <property type="molecule type" value="Genomic_DNA"/>
</dbReference>
<comment type="similarity">
    <text evidence="1 5">Belongs to the polypeptide deformylase family.</text>
</comment>
<dbReference type="CDD" id="cd00487">
    <property type="entry name" value="Pep_deformylase"/>
    <property type="match status" value="1"/>
</dbReference>
<dbReference type="EC" id="3.5.1.88" evidence="5"/>